<gene>
    <name evidence="9 12" type="primary">guaA</name>
    <name evidence="12" type="ordered locus">BMS_2522</name>
</gene>
<dbReference type="InterPro" id="IPR022310">
    <property type="entry name" value="NAD/GMP_synthase"/>
</dbReference>
<dbReference type="PATRIC" id="fig|862908.3.peg.2407"/>
<comment type="catalytic activity">
    <reaction evidence="9">
        <text>XMP + L-glutamine + ATP + H2O = GMP + L-glutamate + AMP + diphosphate + 2 H(+)</text>
        <dbReference type="Rhea" id="RHEA:11680"/>
        <dbReference type="ChEBI" id="CHEBI:15377"/>
        <dbReference type="ChEBI" id="CHEBI:15378"/>
        <dbReference type="ChEBI" id="CHEBI:29985"/>
        <dbReference type="ChEBI" id="CHEBI:30616"/>
        <dbReference type="ChEBI" id="CHEBI:33019"/>
        <dbReference type="ChEBI" id="CHEBI:57464"/>
        <dbReference type="ChEBI" id="CHEBI:58115"/>
        <dbReference type="ChEBI" id="CHEBI:58359"/>
        <dbReference type="ChEBI" id="CHEBI:456215"/>
        <dbReference type="EC" id="6.3.5.2"/>
    </reaction>
</comment>
<dbReference type="InterPro" id="IPR014729">
    <property type="entry name" value="Rossmann-like_a/b/a_fold"/>
</dbReference>
<proteinExistence type="inferred from homology"/>
<dbReference type="EC" id="6.3.5.2" evidence="9"/>
<evidence type="ECO:0000256" key="6">
    <source>
        <dbReference type="ARBA" id="ARBA00022755"/>
    </source>
</evidence>
<evidence type="ECO:0000256" key="4">
    <source>
        <dbReference type="ARBA" id="ARBA00022741"/>
    </source>
</evidence>
<comment type="subunit">
    <text evidence="9">Homodimer.</text>
</comment>
<keyword evidence="8 9" id="KW-0315">Glutamine amidotransferase</keyword>
<dbReference type="SUPFAM" id="SSF54810">
    <property type="entry name" value="GMP synthetase C-terminal dimerisation domain"/>
    <property type="match status" value="1"/>
</dbReference>
<dbReference type="PROSITE" id="PS51273">
    <property type="entry name" value="GATASE_TYPE_1"/>
    <property type="match status" value="1"/>
</dbReference>
<dbReference type="InterPro" id="IPR029062">
    <property type="entry name" value="Class_I_gatase-like"/>
</dbReference>
<evidence type="ECO:0000313" key="12">
    <source>
        <dbReference type="EMBL" id="CBW27312.1"/>
    </source>
</evidence>
<dbReference type="SUPFAM" id="SSF52402">
    <property type="entry name" value="Adenine nucleotide alpha hydrolases-like"/>
    <property type="match status" value="1"/>
</dbReference>
<dbReference type="PRINTS" id="PR00097">
    <property type="entry name" value="ANTSNTHASEII"/>
</dbReference>
<organism evidence="12 13">
    <name type="scientific">Halobacteriovorax marinus (strain ATCC BAA-682 / DSM 15412 / SJ)</name>
    <name type="common">Bacteriovorax marinus</name>
    <dbReference type="NCBI Taxonomy" id="862908"/>
    <lineage>
        <taxon>Bacteria</taxon>
        <taxon>Pseudomonadati</taxon>
        <taxon>Bdellovibrionota</taxon>
        <taxon>Bacteriovoracia</taxon>
        <taxon>Bacteriovoracales</taxon>
        <taxon>Halobacteriovoraceae</taxon>
        <taxon>Halobacteriovorax</taxon>
    </lineage>
</organism>
<dbReference type="CDD" id="cd01997">
    <property type="entry name" value="GMP_synthase_C"/>
    <property type="match status" value="1"/>
</dbReference>
<dbReference type="Pfam" id="PF00117">
    <property type="entry name" value="GATase"/>
    <property type="match status" value="1"/>
</dbReference>
<dbReference type="Gene3D" id="3.30.300.10">
    <property type="match status" value="1"/>
</dbReference>
<dbReference type="KEGG" id="bmx:BMS_2522"/>
<dbReference type="PANTHER" id="PTHR11922:SF2">
    <property type="entry name" value="GMP SYNTHASE [GLUTAMINE-HYDROLYZING]"/>
    <property type="match status" value="1"/>
</dbReference>
<dbReference type="PRINTS" id="PR00096">
    <property type="entry name" value="GATASE"/>
</dbReference>
<dbReference type="InterPro" id="IPR025777">
    <property type="entry name" value="GMPS_ATP_PPase_dom"/>
</dbReference>
<evidence type="ECO:0000256" key="10">
    <source>
        <dbReference type="PROSITE-ProRule" id="PRU00886"/>
    </source>
</evidence>
<dbReference type="OrthoDB" id="5287652at2"/>
<evidence type="ECO:0000313" key="13">
    <source>
        <dbReference type="Proteomes" id="UP000008963"/>
    </source>
</evidence>
<dbReference type="NCBIfam" id="TIGR00888">
    <property type="entry name" value="guaA_Nterm"/>
    <property type="match status" value="1"/>
</dbReference>
<dbReference type="STRING" id="862908.BMS_2522"/>
<dbReference type="HAMAP" id="MF_00344">
    <property type="entry name" value="GMP_synthase"/>
    <property type="match status" value="1"/>
</dbReference>
<keyword evidence="3 9" id="KW-0436">Ligase</keyword>
<dbReference type="Gene3D" id="3.40.50.620">
    <property type="entry name" value="HUPs"/>
    <property type="match status" value="1"/>
</dbReference>
<dbReference type="SUPFAM" id="SSF52317">
    <property type="entry name" value="Class I glutamine amidotransferase-like"/>
    <property type="match status" value="1"/>
</dbReference>
<dbReference type="eggNOG" id="COG0518">
    <property type="taxonomic scope" value="Bacteria"/>
</dbReference>
<keyword evidence="5 9" id="KW-0332">GMP biosynthesis</keyword>
<dbReference type="InterPro" id="IPR001674">
    <property type="entry name" value="GMP_synth_C"/>
</dbReference>
<dbReference type="Pfam" id="PF02540">
    <property type="entry name" value="NAD_synthase"/>
    <property type="match status" value="1"/>
</dbReference>
<keyword evidence="6 9" id="KW-0658">Purine biosynthesis</keyword>
<reference evidence="13" key="1">
    <citation type="journal article" date="2013" name="ISME J.">
        <title>A small predatory core genome in the divergent marine Bacteriovorax marinus SJ and the terrestrial Bdellovibrio bacteriovorus.</title>
        <authorList>
            <person name="Crossman L.C."/>
            <person name="Chen H."/>
            <person name="Cerdeno-Tarraga A.M."/>
            <person name="Brooks K."/>
            <person name="Quail M.A."/>
            <person name="Pineiro S.A."/>
            <person name="Hobley L."/>
            <person name="Sockett R.E."/>
            <person name="Bentley S.D."/>
            <person name="Parkhill J."/>
            <person name="Williams H.N."/>
            <person name="Stine O.C."/>
        </authorList>
    </citation>
    <scope>NUCLEOTIDE SEQUENCE [LARGE SCALE GENOMIC DNA]</scope>
    <source>
        <strain evidence="13">ATCC BAA-682 / DSM 15412 / SJ</strain>
    </source>
</reference>
<dbReference type="Pfam" id="PF00958">
    <property type="entry name" value="GMP_synt_C"/>
    <property type="match status" value="1"/>
</dbReference>
<dbReference type="InterPro" id="IPR004739">
    <property type="entry name" value="GMP_synth_GATase"/>
</dbReference>
<dbReference type="NCBIfam" id="NF000848">
    <property type="entry name" value="PRK00074.1"/>
    <property type="match status" value="1"/>
</dbReference>
<keyword evidence="13" id="KW-1185">Reference proteome</keyword>
<accession>E1X5J1</accession>
<feature type="domain" description="GMPS ATP-PPase" evidence="11">
    <location>
        <begin position="200"/>
        <end position="397"/>
    </location>
</feature>
<evidence type="ECO:0000256" key="3">
    <source>
        <dbReference type="ARBA" id="ARBA00022598"/>
    </source>
</evidence>
<feature type="active site" evidence="9">
    <location>
        <position position="175"/>
    </location>
</feature>
<sequence length="522" mass="59304">MKSEKLIDRKIWIVDFGSQYTQLITRKSRELGYSSEIITLKECRELFANDQLPDALVLSGGPQSVFEDENDYSFIFNHQDLPILGICYGMQILGKFFEGNVERGTIGEYGHATIEFTKGHEFESCPDNINVWMSHSDHISIVPKDFEVAIKSGNGLIAGIEHKKRKILGLQFHPEVEHSDHGKDILNHFYKNIAKLNADWNASEMLEEATEMVRAIGDKKVLCAFSGGVDSLVAAMLSHRVLGDNLYCFFVDHGLLRPQDLGHIKLLQEKLPLNIEIIDVKDLFLSKLKGLSDPEEKRKMIGNTFIEVFEKKVHEFEESHGINFDYLLQGTLYPDVIESISPHEEDGKSVTIKSHHNVGGLPERMKLKLLEPLRHLFKDEVRKLGEELSLEHNWVYRHPFPGPGLGIRILGEIFPESITKVQESDQILFEELHRSGLYESTWQALTVLLPIKTVGVKGDSRAYEEVICLRMVNSSDGMTATWSDMPRDFLSKVSSRITNEVKGVTRVVYDITSKPPGTIEWE</sequence>
<dbReference type="AlphaFoldDB" id="E1X5J1"/>
<dbReference type="GO" id="GO:0005524">
    <property type="term" value="F:ATP binding"/>
    <property type="evidence" value="ECO:0007669"/>
    <property type="project" value="UniProtKB-UniRule"/>
</dbReference>
<evidence type="ECO:0000256" key="1">
    <source>
        <dbReference type="ARBA" id="ARBA00002332"/>
    </source>
</evidence>
<dbReference type="PROSITE" id="PS51553">
    <property type="entry name" value="GMPS_ATP_PPASE"/>
    <property type="match status" value="1"/>
</dbReference>
<dbReference type="GO" id="GO:0003921">
    <property type="term" value="F:GMP synthase activity"/>
    <property type="evidence" value="ECO:0007669"/>
    <property type="project" value="InterPro"/>
</dbReference>
<keyword evidence="4 9" id="KW-0547">Nucleotide-binding</keyword>
<name>E1X5J1_HALMS</name>
<protein>
    <recommendedName>
        <fullName evidence="9">GMP synthase [glutamine-hydrolyzing]</fullName>
        <ecNumber evidence="9">6.3.5.2</ecNumber>
    </recommendedName>
    <alternativeName>
        <fullName evidence="9">GMP synthetase</fullName>
    </alternativeName>
    <alternativeName>
        <fullName evidence="9">Glutamine amidotransferase</fullName>
    </alternativeName>
</protein>
<dbReference type="HOGENOM" id="CLU_014340_0_5_7"/>
<dbReference type="FunFam" id="3.30.300.10:FF:000002">
    <property type="entry name" value="GMP synthase [glutamine-hydrolyzing]"/>
    <property type="match status" value="1"/>
</dbReference>
<evidence type="ECO:0000259" key="11">
    <source>
        <dbReference type="PROSITE" id="PS51553"/>
    </source>
</evidence>
<dbReference type="InterPro" id="IPR022955">
    <property type="entry name" value="GMP_synthase"/>
</dbReference>
<dbReference type="eggNOG" id="COG0519">
    <property type="taxonomic scope" value="Bacteria"/>
</dbReference>
<evidence type="ECO:0000256" key="8">
    <source>
        <dbReference type="ARBA" id="ARBA00022962"/>
    </source>
</evidence>
<dbReference type="GO" id="GO:0005829">
    <property type="term" value="C:cytosol"/>
    <property type="evidence" value="ECO:0007669"/>
    <property type="project" value="TreeGrafter"/>
</dbReference>
<evidence type="ECO:0000256" key="2">
    <source>
        <dbReference type="ARBA" id="ARBA00005153"/>
    </source>
</evidence>
<dbReference type="NCBIfam" id="TIGR00884">
    <property type="entry name" value="guaA_Cterm"/>
    <property type="match status" value="1"/>
</dbReference>
<dbReference type="CDD" id="cd01742">
    <property type="entry name" value="GATase1_GMP_Synthase"/>
    <property type="match status" value="1"/>
</dbReference>
<dbReference type="RefSeq" id="WP_014245088.1">
    <property type="nucleotide sequence ID" value="NC_016620.1"/>
</dbReference>
<feature type="binding site" evidence="10">
    <location>
        <begin position="226"/>
        <end position="232"/>
    </location>
    <ligand>
        <name>ATP</name>
        <dbReference type="ChEBI" id="CHEBI:30616"/>
    </ligand>
</feature>
<feature type="active site" description="Nucleophile" evidence="9">
    <location>
        <position position="87"/>
    </location>
</feature>
<comment type="function">
    <text evidence="1 9">Catalyzes the synthesis of GMP from XMP.</text>
</comment>
<evidence type="ECO:0000256" key="7">
    <source>
        <dbReference type="ARBA" id="ARBA00022840"/>
    </source>
</evidence>
<dbReference type="Gene3D" id="3.40.50.880">
    <property type="match status" value="1"/>
</dbReference>
<feature type="active site" evidence="9">
    <location>
        <position position="173"/>
    </location>
</feature>
<keyword evidence="7 9" id="KW-0067">ATP-binding</keyword>
<dbReference type="InterPro" id="IPR017926">
    <property type="entry name" value="GATASE"/>
</dbReference>
<evidence type="ECO:0000256" key="9">
    <source>
        <dbReference type="HAMAP-Rule" id="MF_00344"/>
    </source>
</evidence>
<dbReference type="EMBL" id="FQ312005">
    <property type="protein sequence ID" value="CBW27312.1"/>
    <property type="molecule type" value="Genomic_DNA"/>
</dbReference>
<comment type="pathway">
    <text evidence="2 9">Purine metabolism; GMP biosynthesis; GMP from XMP (L-Gln route): step 1/1.</text>
</comment>
<dbReference type="PANTHER" id="PTHR11922">
    <property type="entry name" value="GMP SYNTHASE-RELATED"/>
    <property type="match status" value="1"/>
</dbReference>
<dbReference type="UniPathway" id="UPA00189">
    <property type="reaction ID" value="UER00296"/>
</dbReference>
<evidence type="ECO:0000256" key="5">
    <source>
        <dbReference type="ARBA" id="ARBA00022749"/>
    </source>
</evidence>
<dbReference type="Proteomes" id="UP000008963">
    <property type="component" value="Chromosome"/>
</dbReference>